<keyword evidence="9" id="KW-1185">Reference proteome</keyword>
<comment type="similarity">
    <text evidence="2">Belongs to the acyl-CoA dehydrogenase family.</text>
</comment>
<evidence type="ECO:0000313" key="9">
    <source>
        <dbReference type="Proteomes" id="UP001519295"/>
    </source>
</evidence>
<organism evidence="8 9">
    <name type="scientific">Pseudonocardia parietis</name>
    <dbReference type="NCBI Taxonomy" id="570936"/>
    <lineage>
        <taxon>Bacteria</taxon>
        <taxon>Bacillati</taxon>
        <taxon>Actinomycetota</taxon>
        <taxon>Actinomycetes</taxon>
        <taxon>Pseudonocardiales</taxon>
        <taxon>Pseudonocardiaceae</taxon>
        <taxon>Pseudonocardia</taxon>
    </lineage>
</organism>
<evidence type="ECO:0000313" key="8">
    <source>
        <dbReference type="EMBL" id="MBP2369756.1"/>
    </source>
</evidence>
<evidence type="ECO:0000256" key="5">
    <source>
        <dbReference type="ARBA" id="ARBA00023002"/>
    </source>
</evidence>
<evidence type="ECO:0000256" key="3">
    <source>
        <dbReference type="ARBA" id="ARBA00022630"/>
    </source>
</evidence>
<dbReference type="Gene3D" id="2.40.110.10">
    <property type="entry name" value="Butyryl-CoA Dehydrogenase, subunit A, domain 2"/>
    <property type="match status" value="1"/>
</dbReference>
<dbReference type="Pfam" id="PF00441">
    <property type="entry name" value="Acyl-CoA_dh_1"/>
    <property type="match status" value="1"/>
</dbReference>
<sequence length="381" mass="39095">MNGTGTGTAAPSETELAELRAAVRGFLAAKSDEHAVRTAMGSERGHDEKVWRQMADQLGLQALIVPVEHRGDGLGLVELGVVLEEMGEALLPSPFLSTVVLAATAVVASGDVATAERLLPAIAAGTLTATLAVPDHAGSWDVGAGLRVTATGGRTGAVLDGIAPIVLDGATADVVLVVADGPDGPALHVIDGDAPGLARTPLRTLDPTRRMARLDLDGVHAEPVGDPASLPAVLDRVLDVATAALAAEQVGGARACLAASARYATERMQFGRPIGTFQAVKHKCADMFTRVQVADAAAREAARAVDGIEGAPAAGIAAAVAHSVCSEAFMAVAAENIQVHGGIGFTWEHPAHLYYRRAKASQLLFGGPAVYHERLLTRVGV</sequence>
<dbReference type="Pfam" id="PF02771">
    <property type="entry name" value="Acyl-CoA_dh_N"/>
    <property type="match status" value="1"/>
</dbReference>
<keyword evidence="3" id="KW-0285">Flavoprotein</keyword>
<comment type="cofactor">
    <cofactor evidence="1">
        <name>FAD</name>
        <dbReference type="ChEBI" id="CHEBI:57692"/>
    </cofactor>
</comment>
<dbReference type="RefSeq" id="WP_210032232.1">
    <property type="nucleotide sequence ID" value="NZ_JAGINU010000001.1"/>
</dbReference>
<dbReference type="SUPFAM" id="SSF56645">
    <property type="entry name" value="Acyl-CoA dehydrogenase NM domain-like"/>
    <property type="match status" value="1"/>
</dbReference>
<keyword evidence="4" id="KW-0274">FAD</keyword>
<dbReference type="Gene3D" id="1.10.540.10">
    <property type="entry name" value="Acyl-CoA dehydrogenase/oxidase, N-terminal domain"/>
    <property type="match status" value="1"/>
</dbReference>
<evidence type="ECO:0000256" key="4">
    <source>
        <dbReference type="ARBA" id="ARBA00022827"/>
    </source>
</evidence>
<feature type="domain" description="Acyl-CoA dehydrogenase/oxidase C-terminal" evidence="6">
    <location>
        <begin position="237"/>
        <end position="368"/>
    </location>
</feature>
<name>A0ABS4W0Q7_9PSEU</name>
<keyword evidence="5" id="KW-0560">Oxidoreductase</keyword>
<dbReference type="InterPro" id="IPR009075">
    <property type="entry name" value="AcylCo_DH/oxidase_C"/>
</dbReference>
<accession>A0ABS4W0Q7</accession>
<dbReference type="Proteomes" id="UP001519295">
    <property type="component" value="Unassembled WGS sequence"/>
</dbReference>
<dbReference type="PANTHER" id="PTHR43884:SF20">
    <property type="entry name" value="ACYL-COA DEHYDROGENASE FADE28"/>
    <property type="match status" value="1"/>
</dbReference>
<evidence type="ECO:0000259" key="7">
    <source>
        <dbReference type="Pfam" id="PF02771"/>
    </source>
</evidence>
<dbReference type="PANTHER" id="PTHR43884">
    <property type="entry name" value="ACYL-COA DEHYDROGENASE"/>
    <property type="match status" value="1"/>
</dbReference>
<dbReference type="Gene3D" id="1.20.140.10">
    <property type="entry name" value="Butyryl-CoA Dehydrogenase, subunit A, domain 3"/>
    <property type="match status" value="1"/>
</dbReference>
<protein>
    <submittedName>
        <fullName evidence="8">Alkylation response protein AidB-like acyl-CoA dehydrogenase</fullName>
    </submittedName>
</protein>
<evidence type="ECO:0000259" key="6">
    <source>
        <dbReference type="Pfam" id="PF00441"/>
    </source>
</evidence>
<dbReference type="InterPro" id="IPR037069">
    <property type="entry name" value="AcylCoA_DH/ox_N_sf"/>
</dbReference>
<dbReference type="EMBL" id="JAGINU010000001">
    <property type="protein sequence ID" value="MBP2369756.1"/>
    <property type="molecule type" value="Genomic_DNA"/>
</dbReference>
<gene>
    <name evidence="8" type="ORF">JOF36_005452</name>
</gene>
<dbReference type="SUPFAM" id="SSF47203">
    <property type="entry name" value="Acyl-CoA dehydrogenase C-terminal domain-like"/>
    <property type="match status" value="1"/>
</dbReference>
<dbReference type="InterPro" id="IPR046373">
    <property type="entry name" value="Acyl-CoA_Oxase/DH_mid-dom_sf"/>
</dbReference>
<feature type="domain" description="Acyl-CoA dehydrogenase/oxidase N-terminal" evidence="7">
    <location>
        <begin position="15"/>
        <end position="125"/>
    </location>
</feature>
<proteinExistence type="inferred from homology"/>
<evidence type="ECO:0000256" key="2">
    <source>
        <dbReference type="ARBA" id="ARBA00009347"/>
    </source>
</evidence>
<dbReference type="InterPro" id="IPR013786">
    <property type="entry name" value="AcylCoA_DH/ox_N"/>
</dbReference>
<reference evidence="8 9" key="1">
    <citation type="submission" date="2021-03" db="EMBL/GenBank/DDBJ databases">
        <title>Sequencing the genomes of 1000 actinobacteria strains.</title>
        <authorList>
            <person name="Klenk H.-P."/>
        </authorList>
    </citation>
    <scope>NUCLEOTIDE SEQUENCE [LARGE SCALE GENOMIC DNA]</scope>
    <source>
        <strain evidence="8 9">DSM 45256</strain>
    </source>
</reference>
<dbReference type="InterPro" id="IPR036250">
    <property type="entry name" value="AcylCo_DH-like_C"/>
</dbReference>
<comment type="caution">
    <text evidence="8">The sequence shown here is derived from an EMBL/GenBank/DDBJ whole genome shotgun (WGS) entry which is preliminary data.</text>
</comment>
<dbReference type="InterPro" id="IPR009100">
    <property type="entry name" value="AcylCoA_DH/oxidase_NM_dom_sf"/>
</dbReference>
<evidence type="ECO:0000256" key="1">
    <source>
        <dbReference type="ARBA" id="ARBA00001974"/>
    </source>
</evidence>